<dbReference type="AlphaFoldDB" id="A0AAV5SKM9"/>
<evidence type="ECO:0000313" key="3">
    <source>
        <dbReference type="EMBL" id="GMS80634.1"/>
    </source>
</evidence>
<keyword evidence="2" id="KW-0472">Membrane</keyword>
<feature type="region of interest" description="Disordered" evidence="1">
    <location>
        <begin position="40"/>
        <end position="106"/>
    </location>
</feature>
<accession>A0AAV5SKM9</accession>
<feature type="compositionally biased region" description="Basic and acidic residues" evidence="1">
    <location>
        <begin position="82"/>
        <end position="106"/>
    </location>
</feature>
<feature type="compositionally biased region" description="Low complexity" evidence="1">
    <location>
        <begin position="43"/>
        <end position="52"/>
    </location>
</feature>
<evidence type="ECO:0000313" key="4">
    <source>
        <dbReference type="Proteomes" id="UP001432027"/>
    </source>
</evidence>
<organism evidence="3 4">
    <name type="scientific">Pristionchus entomophagus</name>
    <dbReference type="NCBI Taxonomy" id="358040"/>
    <lineage>
        <taxon>Eukaryota</taxon>
        <taxon>Metazoa</taxon>
        <taxon>Ecdysozoa</taxon>
        <taxon>Nematoda</taxon>
        <taxon>Chromadorea</taxon>
        <taxon>Rhabditida</taxon>
        <taxon>Rhabditina</taxon>
        <taxon>Diplogasteromorpha</taxon>
        <taxon>Diplogasteroidea</taxon>
        <taxon>Neodiplogasteridae</taxon>
        <taxon>Pristionchus</taxon>
    </lineage>
</organism>
<dbReference type="Proteomes" id="UP001432027">
    <property type="component" value="Unassembled WGS sequence"/>
</dbReference>
<keyword evidence="2" id="KW-1133">Transmembrane helix</keyword>
<proteinExistence type="predicted"/>
<evidence type="ECO:0000256" key="1">
    <source>
        <dbReference type="SAM" id="MobiDB-lite"/>
    </source>
</evidence>
<keyword evidence="2" id="KW-0812">Transmembrane</keyword>
<evidence type="ECO:0000256" key="2">
    <source>
        <dbReference type="SAM" id="Phobius"/>
    </source>
</evidence>
<sequence>HTTVLVINLFQTLQCLALSSLLVISLLVGCYKKKEKALASPTAIAADKAANAPKGSSIEPVNKTPNPPSSGGGATSKQPPSSEEKKDSEKKAEKKKEHKEDKDEKK</sequence>
<gene>
    <name evidence="3" type="ORF">PENTCL1PPCAC_2809</name>
</gene>
<feature type="non-terminal residue" evidence="3">
    <location>
        <position position="1"/>
    </location>
</feature>
<reference evidence="3" key="1">
    <citation type="submission" date="2023-10" db="EMBL/GenBank/DDBJ databases">
        <title>Genome assembly of Pristionchus species.</title>
        <authorList>
            <person name="Yoshida K."/>
            <person name="Sommer R.J."/>
        </authorList>
    </citation>
    <scope>NUCLEOTIDE SEQUENCE</scope>
    <source>
        <strain evidence="3">RS0144</strain>
    </source>
</reference>
<name>A0AAV5SKM9_9BILA</name>
<feature type="non-terminal residue" evidence="3">
    <location>
        <position position="106"/>
    </location>
</feature>
<comment type="caution">
    <text evidence="3">The sequence shown here is derived from an EMBL/GenBank/DDBJ whole genome shotgun (WGS) entry which is preliminary data.</text>
</comment>
<protein>
    <submittedName>
        <fullName evidence="3">Uncharacterized protein</fullName>
    </submittedName>
</protein>
<feature type="transmembrane region" description="Helical" evidence="2">
    <location>
        <begin position="6"/>
        <end position="28"/>
    </location>
</feature>
<keyword evidence="4" id="KW-1185">Reference proteome</keyword>
<dbReference type="EMBL" id="BTSX01000001">
    <property type="protein sequence ID" value="GMS80634.1"/>
    <property type="molecule type" value="Genomic_DNA"/>
</dbReference>